<name>A0ABU5TAN5_9MICC</name>
<evidence type="ECO:0000313" key="2">
    <source>
        <dbReference type="Proteomes" id="UP001304769"/>
    </source>
</evidence>
<organism evidence="1 2">
    <name type="scientific">Sinomonas terricola</name>
    <dbReference type="NCBI Taxonomy" id="3110330"/>
    <lineage>
        <taxon>Bacteria</taxon>
        <taxon>Bacillati</taxon>
        <taxon>Actinomycetota</taxon>
        <taxon>Actinomycetes</taxon>
        <taxon>Micrococcales</taxon>
        <taxon>Micrococcaceae</taxon>
        <taxon>Sinomonas</taxon>
    </lineage>
</organism>
<evidence type="ECO:0000313" key="1">
    <source>
        <dbReference type="EMBL" id="MEA5456729.1"/>
    </source>
</evidence>
<accession>A0ABU5TAN5</accession>
<keyword evidence="2" id="KW-1185">Reference proteome</keyword>
<sequence>MEASIEWFSRTGFAVMIDGNDIIHVNNIDRETGDALAGIFESTAEEAPLIVSRKVNLQAHKAMQN</sequence>
<protein>
    <submittedName>
        <fullName evidence="1">Uncharacterized protein</fullName>
    </submittedName>
</protein>
<reference evidence="1 2" key="1">
    <citation type="submission" date="2023-12" db="EMBL/GenBank/DDBJ databases">
        <title>Sinomonas terricola sp. nov, isolated from litchi orchard soil in Guangdong, PR China.</title>
        <authorList>
            <person name="Jiaxin W."/>
            <person name="Yang Z."/>
            <person name="Honghui Z."/>
        </authorList>
    </citation>
    <scope>NUCLEOTIDE SEQUENCE [LARGE SCALE GENOMIC DNA]</scope>
    <source>
        <strain evidence="1 2">JGH33</strain>
    </source>
</reference>
<gene>
    <name evidence="1" type="ORF">SPF06_18555</name>
</gene>
<dbReference type="RefSeq" id="WP_323280631.1">
    <property type="nucleotide sequence ID" value="NZ_JAYGGQ010000017.1"/>
</dbReference>
<comment type="caution">
    <text evidence="1">The sequence shown here is derived from an EMBL/GenBank/DDBJ whole genome shotgun (WGS) entry which is preliminary data.</text>
</comment>
<dbReference type="Proteomes" id="UP001304769">
    <property type="component" value="Unassembled WGS sequence"/>
</dbReference>
<dbReference type="EMBL" id="JAYGGQ010000017">
    <property type="protein sequence ID" value="MEA5456729.1"/>
    <property type="molecule type" value="Genomic_DNA"/>
</dbReference>
<proteinExistence type="predicted"/>